<feature type="active site" evidence="6">
    <location>
        <position position="92"/>
    </location>
</feature>
<dbReference type="Pfam" id="PF00145">
    <property type="entry name" value="DNA_methylase"/>
    <property type="match status" value="1"/>
</dbReference>
<evidence type="ECO:0000256" key="7">
    <source>
        <dbReference type="RuleBase" id="RU000416"/>
    </source>
</evidence>
<dbReference type="AlphaFoldDB" id="A0A256FPL3"/>
<dbReference type="InterPro" id="IPR029063">
    <property type="entry name" value="SAM-dependent_MTases_sf"/>
</dbReference>
<comment type="caution">
    <text evidence="9">The sequence shown here is derived from an EMBL/GenBank/DDBJ whole genome shotgun (WGS) entry which is preliminary data.</text>
</comment>
<gene>
    <name evidence="9" type="ORF">CEV32_4332</name>
</gene>
<dbReference type="PRINTS" id="PR00105">
    <property type="entry name" value="C5METTRFRASE"/>
</dbReference>
<evidence type="ECO:0000313" key="10">
    <source>
        <dbReference type="Proteomes" id="UP000216345"/>
    </source>
</evidence>
<dbReference type="PROSITE" id="PS00095">
    <property type="entry name" value="C5_MTASE_2"/>
    <property type="match status" value="1"/>
</dbReference>
<evidence type="ECO:0000256" key="4">
    <source>
        <dbReference type="ARBA" id="ARBA00022747"/>
    </source>
</evidence>
<dbReference type="NCBIfam" id="TIGR00675">
    <property type="entry name" value="dcm"/>
    <property type="match status" value="1"/>
</dbReference>
<dbReference type="Gene3D" id="3.90.120.10">
    <property type="entry name" value="DNA Methylase, subunit A, domain 2"/>
    <property type="match status" value="1"/>
</dbReference>
<dbReference type="PANTHER" id="PTHR10629">
    <property type="entry name" value="CYTOSINE-SPECIFIC METHYLTRANSFERASE"/>
    <property type="match status" value="1"/>
</dbReference>
<dbReference type="PROSITE" id="PS00094">
    <property type="entry name" value="C5_MTASE_1"/>
    <property type="match status" value="1"/>
</dbReference>
<dbReference type="RefSeq" id="WP_094575332.1">
    <property type="nucleotide sequence ID" value="NZ_JBHEEL010000009.1"/>
</dbReference>
<evidence type="ECO:0000256" key="5">
    <source>
        <dbReference type="ARBA" id="ARBA00047422"/>
    </source>
</evidence>
<protein>
    <recommendedName>
        <fullName evidence="8">Cytosine-specific methyltransferase</fullName>
        <ecNumber evidence="8">2.1.1.37</ecNumber>
    </recommendedName>
</protein>
<evidence type="ECO:0000256" key="8">
    <source>
        <dbReference type="RuleBase" id="RU000417"/>
    </source>
</evidence>
<dbReference type="Gene3D" id="3.40.50.150">
    <property type="entry name" value="Vaccinia Virus protein VP39"/>
    <property type="match status" value="1"/>
</dbReference>
<dbReference type="InterPro" id="IPR018117">
    <property type="entry name" value="C5_DNA_meth_AS"/>
</dbReference>
<dbReference type="InterPro" id="IPR001525">
    <property type="entry name" value="C5_MeTfrase"/>
</dbReference>
<dbReference type="SUPFAM" id="SSF53335">
    <property type="entry name" value="S-adenosyl-L-methionine-dependent methyltransferases"/>
    <property type="match status" value="1"/>
</dbReference>
<keyword evidence="1 6" id="KW-0489">Methyltransferase</keyword>
<sequence>MDAKFIDLFAGCGGLSLGLEKAGLTGLFAVEAHPDAFKTYECNLLDNIKSRHLWPNWLEKRAWFAEKLFDKYTSELELLRGKIDLIAGGPPCQGFSMNGRRRPDDPRSSMVNVYLKYVELIRPRLVLLENVVGFQSMKHSDGGTYSDFVCKELRKFGYDVWHEVLFASKWGVPQRRPRFVLIAAQKGMLEGINPFERLKVARKSFLEERLLSEKGTSLKDAISDFDDEDETPILDKEWGHRGFYALKRSNDIKSNYQQLMRSGSVTETGDLRLPRHREGTVKRMNEMLDSCDKGSAISPETRAKYGLKKRSITPLDPNSPCPTIGTLPDDFIHYSKPRTMTVREHARVQSFPDWFLFQGPYTTGGQRRQTDCPRYTQVGNAVPPLLAEALGEMLIGLLRDANDPHHLSESVNMIGKGLTDGSEVLDRNFIAAF</sequence>
<dbReference type="Proteomes" id="UP000216345">
    <property type="component" value="Unassembled WGS sequence"/>
</dbReference>
<dbReference type="OrthoDB" id="9813719at2"/>
<evidence type="ECO:0000256" key="2">
    <source>
        <dbReference type="ARBA" id="ARBA00022679"/>
    </source>
</evidence>
<dbReference type="InterPro" id="IPR031303">
    <property type="entry name" value="C5_meth_CS"/>
</dbReference>
<dbReference type="GO" id="GO:0032259">
    <property type="term" value="P:methylation"/>
    <property type="evidence" value="ECO:0007669"/>
    <property type="project" value="UniProtKB-KW"/>
</dbReference>
<evidence type="ECO:0000313" key="9">
    <source>
        <dbReference type="EMBL" id="OYR16698.1"/>
    </source>
</evidence>
<dbReference type="GO" id="GO:0003886">
    <property type="term" value="F:DNA (cytosine-5-)-methyltransferase activity"/>
    <property type="evidence" value="ECO:0007669"/>
    <property type="project" value="UniProtKB-EC"/>
</dbReference>
<evidence type="ECO:0000256" key="6">
    <source>
        <dbReference type="PROSITE-ProRule" id="PRU01016"/>
    </source>
</evidence>
<accession>A0A256FPL3</accession>
<organism evidence="9 10">
    <name type="scientific">Brucella rhizosphaerae</name>
    <dbReference type="NCBI Taxonomy" id="571254"/>
    <lineage>
        <taxon>Bacteria</taxon>
        <taxon>Pseudomonadati</taxon>
        <taxon>Pseudomonadota</taxon>
        <taxon>Alphaproteobacteria</taxon>
        <taxon>Hyphomicrobiales</taxon>
        <taxon>Brucellaceae</taxon>
        <taxon>Brucella/Ochrobactrum group</taxon>
        <taxon>Brucella</taxon>
    </lineage>
</organism>
<dbReference type="InterPro" id="IPR050390">
    <property type="entry name" value="C5-Methyltransferase"/>
</dbReference>
<comment type="catalytic activity">
    <reaction evidence="5 8">
        <text>a 2'-deoxycytidine in DNA + S-adenosyl-L-methionine = a 5-methyl-2'-deoxycytidine in DNA + S-adenosyl-L-homocysteine + H(+)</text>
        <dbReference type="Rhea" id="RHEA:13681"/>
        <dbReference type="Rhea" id="RHEA-COMP:11369"/>
        <dbReference type="Rhea" id="RHEA-COMP:11370"/>
        <dbReference type="ChEBI" id="CHEBI:15378"/>
        <dbReference type="ChEBI" id="CHEBI:57856"/>
        <dbReference type="ChEBI" id="CHEBI:59789"/>
        <dbReference type="ChEBI" id="CHEBI:85452"/>
        <dbReference type="ChEBI" id="CHEBI:85454"/>
        <dbReference type="EC" id="2.1.1.37"/>
    </reaction>
</comment>
<dbReference type="GO" id="GO:0009307">
    <property type="term" value="P:DNA restriction-modification system"/>
    <property type="evidence" value="ECO:0007669"/>
    <property type="project" value="UniProtKB-KW"/>
</dbReference>
<evidence type="ECO:0000256" key="3">
    <source>
        <dbReference type="ARBA" id="ARBA00022691"/>
    </source>
</evidence>
<keyword evidence="3 6" id="KW-0949">S-adenosyl-L-methionine</keyword>
<dbReference type="PANTHER" id="PTHR10629:SF52">
    <property type="entry name" value="DNA (CYTOSINE-5)-METHYLTRANSFERASE 1"/>
    <property type="match status" value="1"/>
</dbReference>
<keyword evidence="10" id="KW-1185">Reference proteome</keyword>
<evidence type="ECO:0000256" key="1">
    <source>
        <dbReference type="ARBA" id="ARBA00022603"/>
    </source>
</evidence>
<dbReference type="EC" id="2.1.1.37" evidence="8"/>
<name>A0A256FPL3_9HYPH</name>
<keyword evidence="2 6" id="KW-0808">Transferase</keyword>
<proteinExistence type="inferred from homology"/>
<dbReference type="PROSITE" id="PS51679">
    <property type="entry name" value="SAM_MT_C5"/>
    <property type="match status" value="1"/>
</dbReference>
<dbReference type="EMBL" id="NNRK01000022">
    <property type="protein sequence ID" value="OYR16698.1"/>
    <property type="molecule type" value="Genomic_DNA"/>
</dbReference>
<reference evidence="9 10" key="1">
    <citation type="submission" date="2017-07" db="EMBL/GenBank/DDBJ databases">
        <title>Phylogenetic study on the rhizospheric bacterium Ochrobactrum sp. A44.</title>
        <authorList>
            <person name="Krzyzanowska D.M."/>
            <person name="Ossowicki A."/>
            <person name="Rajewska M."/>
            <person name="Maciag T."/>
            <person name="Kaczynski Z."/>
            <person name="Czerwicka M."/>
            <person name="Jafra S."/>
        </authorList>
    </citation>
    <scope>NUCLEOTIDE SEQUENCE [LARGE SCALE GENOMIC DNA]</scope>
    <source>
        <strain evidence="9 10">PR17</strain>
    </source>
</reference>
<comment type="similarity">
    <text evidence="6 7">Belongs to the class I-like SAM-binding methyltransferase superfamily. C5-methyltransferase family.</text>
</comment>
<keyword evidence="4" id="KW-0680">Restriction system</keyword>